<dbReference type="InterPro" id="IPR007688">
    <property type="entry name" value="Conjugal_tfr_TrbL/VirB6"/>
</dbReference>
<dbReference type="Proteomes" id="UP001321486">
    <property type="component" value="Plasmid pNBRC108728a"/>
</dbReference>
<keyword evidence="2 5" id="KW-1133">Transmembrane helix</keyword>
<feature type="transmembrane region" description="Helical" evidence="5">
    <location>
        <begin position="595"/>
        <end position="616"/>
    </location>
</feature>
<feature type="transmembrane region" description="Helical" evidence="5">
    <location>
        <begin position="677"/>
        <end position="699"/>
    </location>
</feature>
<feature type="region of interest" description="Disordered" evidence="4">
    <location>
        <begin position="1272"/>
        <end position="1324"/>
    </location>
</feature>
<keyword evidence="3 5" id="KW-0472">Membrane</keyword>
<geneLocation type="plasmid" evidence="6 7">
    <name>pNBRC108728a</name>
</geneLocation>
<sequence length="1324" mass="138556">MTILALNRRMTPKPIMPTPALVDTARKAFDAKQAERRDVRAKSPVRRLVRRLMMALSGLFLIVAFVGGAGVGSAQAFQMPWDTGANIAAGVLNFCNPEAVPDPSGIQGFDSVWLGLNKQDSSKVANAVKASDPDTGSGKSGLARLQTMFKDSSNKSQLTNILNTGYSDYGMSTLRWTNYGASCMSEGSLLTGVSNLLLTALVVFPSSFAMAVVSFAMNNILYTVFSAMVSPVIGLFAGIFKPWLVVIAVMIGLPFAWIKSRGSLGKLLSATAWVAFILSIFFYVQNNSAGVFNFANNAVTNLTSFASCMMLNSSNGTSATGTDFSSIGTASGGGCNTDIVSQVLHGTQASGATFTEATGVSQAIWYSLPYTVWSMGEVGPDQAAQDRLIESNNGPEGTTISWSAAILNGQYAGPGDARIVQAVNLWNNGNYNPSKAPDAGSKISYWTNSQNANDWKDAASPALAAPSHEVPFLSVVRALCNDTYTGTTGGDYSLGDSDPTHSDANKWGYGSSCDTATAKTSHVWTTVQGNAFEQRISAAVAGGLVALIILAVLGFVSMYLIFQKLSFYFLMMFAPLFLAIGAFPDEKRSAFAKKYGEVLLANVIKQVVAVIMVIFIAKSLSTVLSNASIPWLLKPLSVLAFYFALLFFAIPLTRILKAAAKGDTKVIDKVANAPKTALKVAAVAGAVAATAGIAAPVLAGSGALAGVGGLGGLAKGGLTALKAPGAAQRLLGTATRGLSRRGGVLGASARAMSMGTQLVGGAFASASAEVNNNGIGVKAMDAADLARRKLLTSRGASDEELAAAGLYGRNADGSLTEGGKQQALADWMRYKGSNTYDENKAVTEEKRKFFKDYRQRVGKYHEGDPDHPSNAEQASEEWKAEREEERRKDREADEKRKAERGEDRDKDREAAGGPSFGGGGDRSNRPSSDAPFSDNNTETAERAAARAVGDVSNRPGFASTDNDWTFRTASEVERQFGGRSQAADAIIEDSGARIVETYGANAARIDVTHPAGAAVAQQIWANASGDEEIMVVAASELADHVRAYGTPAVVVSPSSVLPVADFDREGLGNLVAALPSVRESDSMDERFRTALAFSQVASTVPSDHPMFGVVDKARDAVLNPFASPADVNHISGIVGSGINDYQAMIADIARQAAAEAAASTAASMATAAASVAGSAAAVSAAAAGAAAADTASAAWARDAERTRPSWADEQPSERHRGDFELPAPRTVAPSPAPAPAPSPSGTGGLWGVGANKSGADTEKIVDAVKEAMRDQKQESVEAVADSASRAIADAGPDVDEAGDFRPGKRRRARRAERNSIFNPDGGND</sequence>
<evidence type="ECO:0000313" key="6">
    <source>
        <dbReference type="EMBL" id="BDZ52438.1"/>
    </source>
</evidence>
<accession>A0ABN6Y5I8</accession>
<organism evidence="6 7">
    <name type="scientific">Frondihabitans sucicola</name>
    <dbReference type="NCBI Taxonomy" id="1268041"/>
    <lineage>
        <taxon>Bacteria</taxon>
        <taxon>Bacillati</taxon>
        <taxon>Actinomycetota</taxon>
        <taxon>Actinomycetes</taxon>
        <taxon>Micrococcales</taxon>
        <taxon>Microbacteriaceae</taxon>
        <taxon>Frondihabitans</taxon>
    </lineage>
</organism>
<protein>
    <recommendedName>
        <fullName evidence="8">TrbL/VirB6 plasmid conjugal transfer protein</fullName>
    </recommendedName>
</protein>
<feature type="region of interest" description="Disordered" evidence="4">
    <location>
        <begin position="1196"/>
        <end position="1253"/>
    </location>
</feature>
<evidence type="ECO:0000313" key="7">
    <source>
        <dbReference type="Proteomes" id="UP001321486"/>
    </source>
</evidence>
<proteinExistence type="predicted"/>
<gene>
    <name evidence="6" type="ORF">GCM10025867_46790</name>
</gene>
<name>A0ABN6Y5I8_9MICO</name>
<evidence type="ECO:0008006" key="8">
    <source>
        <dbReference type="Google" id="ProtNLM"/>
    </source>
</evidence>
<feature type="transmembrane region" description="Helical" evidence="5">
    <location>
        <begin position="264"/>
        <end position="284"/>
    </location>
</feature>
<evidence type="ECO:0000256" key="1">
    <source>
        <dbReference type="ARBA" id="ARBA00022692"/>
    </source>
</evidence>
<keyword evidence="7" id="KW-1185">Reference proteome</keyword>
<feature type="compositionally biased region" description="Basic and acidic residues" evidence="4">
    <location>
        <begin position="876"/>
        <end position="910"/>
    </location>
</feature>
<reference evidence="7" key="1">
    <citation type="journal article" date="2019" name="Int. J. Syst. Evol. Microbiol.">
        <title>The Global Catalogue of Microorganisms (GCM) 10K type strain sequencing project: providing services to taxonomists for standard genome sequencing and annotation.</title>
        <authorList>
            <consortium name="The Broad Institute Genomics Platform"/>
            <consortium name="The Broad Institute Genome Sequencing Center for Infectious Disease"/>
            <person name="Wu L."/>
            <person name="Ma J."/>
        </authorList>
    </citation>
    <scope>NUCLEOTIDE SEQUENCE [LARGE SCALE GENOMIC DNA]</scope>
    <source>
        <strain evidence="7">NBRC 108728</strain>
    </source>
</reference>
<keyword evidence="6" id="KW-0614">Plasmid</keyword>
<evidence type="ECO:0000256" key="5">
    <source>
        <dbReference type="SAM" id="Phobius"/>
    </source>
</evidence>
<feature type="transmembrane region" description="Helical" evidence="5">
    <location>
        <begin position="233"/>
        <end position="258"/>
    </location>
</feature>
<dbReference type="EMBL" id="AP027733">
    <property type="protein sequence ID" value="BDZ52438.1"/>
    <property type="molecule type" value="Genomic_DNA"/>
</dbReference>
<evidence type="ECO:0000256" key="4">
    <source>
        <dbReference type="SAM" id="MobiDB-lite"/>
    </source>
</evidence>
<dbReference type="RefSeq" id="WP_286347287.1">
    <property type="nucleotide sequence ID" value="NZ_AP027733.1"/>
</dbReference>
<feature type="region of interest" description="Disordered" evidence="4">
    <location>
        <begin position="859"/>
        <end position="964"/>
    </location>
</feature>
<dbReference type="Pfam" id="PF04610">
    <property type="entry name" value="TrbL"/>
    <property type="match status" value="1"/>
</dbReference>
<feature type="transmembrane region" description="Helical" evidence="5">
    <location>
        <begin position="52"/>
        <end position="71"/>
    </location>
</feature>
<feature type="compositionally biased region" description="Basic and acidic residues" evidence="4">
    <location>
        <begin position="859"/>
        <end position="869"/>
    </location>
</feature>
<feature type="transmembrane region" description="Helical" evidence="5">
    <location>
        <begin position="567"/>
        <end position="583"/>
    </location>
</feature>
<keyword evidence="1 5" id="KW-0812">Transmembrane</keyword>
<evidence type="ECO:0000256" key="3">
    <source>
        <dbReference type="ARBA" id="ARBA00023136"/>
    </source>
</evidence>
<feature type="transmembrane region" description="Helical" evidence="5">
    <location>
        <begin position="538"/>
        <end position="561"/>
    </location>
</feature>
<feature type="transmembrane region" description="Helical" evidence="5">
    <location>
        <begin position="196"/>
        <end position="221"/>
    </location>
</feature>
<feature type="transmembrane region" description="Helical" evidence="5">
    <location>
        <begin position="636"/>
        <end position="656"/>
    </location>
</feature>
<evidence type="ECO:0000256" key="2">
    <source>
        <dbReference type="ARBA" id="ARBA00022989"/>
    </source>
</evidence>